<dbReference type="RefSeq" id="WP_138645238.1">
    <property type="nucleotide sequence ID" value="NZ_VCKW01000049.1"/>
</dbReference>
<dbReference type="CDD" id="cd08861">
    <property type="entry name" value="OtcD1_ARO-CYC_like"/>
    <property type="match status" value="2"/>
</dbReference>
<proteinExistence type="predicted"/>
<dbReference type="InterPro" id="IPR023393">
    <property type="entry name" value="START-like_dom_sf"/>
</dbReference>
<dbReference type="InterPro" id="IPR019587">
    <property type="entry name" value="Polyketide_cyclase/dehydratase"/>
</dbReference>
<reference evidence="1 2" key="1">
    <citation type="submission" date="2019-05" db="EMBL/GenBank/DDBJ databases">
        <title>Draft genome sequence of Actinomadura sp. 14C53.</title>
        <authorList>
            <person name="Saricaoglu S."/>
            <person name="Isik K."/>
        </authorList>
    </citation>
    <scope>NUCLEOTIDE SEQUENCE [LARGE SCALE GENOMIC DNA]</scope>
    <source>
        <strain evidence="1 2">14C53</strain>
    </source>
</reference>
<dbReference type="EMBL" id="VCKW01000049">
    <property type="protein sequence ID" value="TMR02605.1"/>
    <property type="molecule type" value="Genomic_DNA"/>
</dbReference>
<keyword evidence="2" id="KW-1185">Reference proteome</keyword>
<organism evidence="1 2">
    <name type="scientific">Actinomadura soli</name>
    <dbReference type="NCBI Taxonomy" id="2508997"/>
    <lineage>
        <taxon>Bacteria</taxon>
        <taxon>Bacillati</taxon>
        <taxon>Actinomycetota</taxon>
        <taxon>Actinomycetes</taxon>
        <taxon>Streptosporangiales</taxon>
        <taxon>Thermomonosporaceae</taxon>
        <taxon>Actinomadura</taxon>
    </lineage>
</organism>
<name>A0A5C4JDT8_9ACTN</name>
<evidence type="ECO:0000313" key="2">
    <source>
        <dbReference type="Proteomes" id="UP000309174"/>
    </source>
</evidence>
<dbReference type="Pfam" id="PF10604">
    <property type="entry name" value="Polyketide_cyc2"/>
    <property type="match status" value="1"/>
</dbReference>
<protein>
    <submittedName>
        <fullName evidence="1">Cyclase</fullName>
    </submittedName>
</protein>
<gene>
    <name evidence="1" type="ORF">ETD83_12350</name>
</gene>
<dbReference type="OrthoDB" id="3419705at2"/>
<dbReference type="AlphaFoldDB" id="A0A5C4JDT8"/>
<sequence>MDQPGHREVEHQIDVNAPAATVHRMIEAVEDWPNLFPPTVHVDRFERSGTQERIRIWAFANGEVKTWTSRRVLDPERLRIEFRQEVPAAPVAAMGGTWIVEPAGDAASTVRLLHDYRAAGDDPEKLAWIERAVDGNSQAELAALKAGAEAAAGTGEPPVHTFEDSVVVNGTMGEVAGPVYDFLNEAKLWEERLPHVSRVDLTEDTPGLQLLEMDTKAKNGSTHTTKSVRVCFPQHTIVYKQIGLPALLTLHTGIWRVAADGPSGVRVTSSHTVAINTANITAVLGADAGVPEARDFVRDALGTNSLATLRHAKEYAENRP</sequence>
<comment type="caution">
    <text evidence="1">The sequence shown here is derived from an EMBL/GenBank/DDBJ whole genome shotgun (WGS) entry which is preliminary data.</text>
</comment>
<accession>A0A5C4JDT8</accession>
<dbReference type="SUPFAM" id="SSF55961">
    <property type="entry name" value="Bet v1-like"/>
    <property type="match status" value="2"/>
</dbReference>
<evidence type="ECO:0000313" key="1">
    <source>
        <dbReference type="EMBL" id="TMR02605.1"/>
    </source>
</evidence>
<dbReference type="Gene3D" id="3.30.530.20">
    <property type="match status" value="2"/>
</dbReference>
<dbReference type="Proteomes" id="UP000309174">
    <property type="component" value="Unassembled WGS sequence"/>
</dbReference>